<name>A0ABQ9Z345_9CRUS</name>
<keyword evidence="2" id="KW-1185">Reference proteome</keyword>
<sequence length="118" mass="13669">MIDVYSTLAPLATEGEDNAKKWGMSIVYKLRQEHVYPNSFQEMNVKLMVFPLCCQSISFLQIEESSYNGCFSSRCLPQLLNNSFDNMNGRHFGERIWSGNWQRHKKNLTNLLNALNDT</sequence>
<reference evidence="1 2" key="1">
    <citation type="journal article" date="2023" name="Nucleic Acids Res.">
        <title>The hologenome of Daphnia magna reveals possible DNA methylation and microbiome-mediated evolution of the host genome.</title>
        <authorList>
            <person name="Chaturvedi A."/>
            <person name="Li X."/>
            <person name="Dhandapani V."/>
            <person name="Marshall H."/>
            <person name="Kissane S."/>
            <person name="Cuenca-Cambronero M."/>
            <person name="Asole G."/>
            <person name="Calvet F."/>
            <person name="Ruiz-Romero M."/>
            <person name="Marangio P."/>
            <person name="Guigo R."/>
            <person name="Rago D."/>
            <person name="Mirbahai L."/>
            <person name="Eastwood N."/>
            <person name="Colbourne J.K."/>
            <person name="Zhou J."/>
            <person name="Mallon E."/>
            <person name="Orsini L."/>
        </authorList>
    </citation>
    <scope>NUCLEOTIDE SEQUENCE [LARGE SCALE GENOMIC DNA]</scope>
    <source>
        <strain evidence="1">LRV0_1</strain>
    </source>
</reference>
<accession>A0ABQ9Z345</accession>
<gene>
    <name evidence="1" type="ORF">OUZ56_012486</name>
</gene>
<organism evidence="1 2">
    <name type="scientific">Daphnia magna</name>
    <dbReference type="NCBI Taxonomy" id="35525"/>
    <lineage>
        <taxon>Eukaryota</taxon>
        <taxon>Metazoa</taxon>
        <taxon>Ecdysozoa</taxon>
        <taxon>Arthropoda</taxon>
        <taxon>Crustacea</taxon>
        <taxon>Branchiopoda</taxon>
        <taxon>Diplostraca</taxon>
        <taxon>Cladocera</taxon>
        <taxon>Anomopoda</taxon>
        <taxon>Daphniidae</taxon>
        <taxon>Daphnia</taxon>
    </lineage>
</organism>
<comment type="caution">
    <text evidence="1">The sequence shown here is derived from an EMBL/GenBank/DDBJ whole genome shotgun (WGS) entry which is preliminary data.</text>
</comment>
<evidence type="ECO:0000313" key="1">
    <source>
        <dbReference type="EMBL" id="KAK4007326.1"/>
    </source>
</evidence>
<proteinExistence type="predicted"/>
<evidence type="ECO:0000313" key="2">
    <source>
        <dbReference type="Proteomes" id="UP001234178"/>
    </source>
</evidence>
<dbReference type="Proteomes" id="UP001234178">
    <property type="component" value="Unassembled WGS sequence"/>
</dbReference>
<dbReference type="EMBL" id="JAOYFB010000002">
    <property type="protein sequence ID" value="KAK4007326.1"/>
    <property type="molecule type" value="Genomic_DNA"/>
</dbReference>
<protein>
    <submittedName>
        <fullName evidence="1">Uncharacterized protein</fullName>
    </submittedName>
</protein>